<evidence type="ECO:0000313" key="2">
    <source>
        <dbReference type="Proteomes" id="UP000269221"/>
    </source>
</evidence>
<organism evidence="1 2">
    <name type="scientific">Hirundo rustica rustica</name>
    <dbReference type="NCBI Taxonomy" id="333673"/>
    <lineage>
        <taxon>Eukaryota</taxon>
        <taxon>Metazoa</taxon>
        <taxon>Chordata</taxon>
        <taxon>Craniata</taxon>
        <taxon>Vertebrata</taxon>
        <taxon>Euteleostomi</taxon>
        <taxon>Archelosauria</taxon>
        <taxon>Archosauria</taxon>
        <taxon>Dinosauria</taxon>
        <taxon>Saurischia</taxon>
        <taxon>Theropoda</taxon>
        <taxon>Coelurosauria</taxon>
        <taxon>Aves</taxon>
        <taxon>Neognathae</taxon>
        <taxon>Neoaves</taxon>
        <taxon>Telluraves</taxon>
        <taxon>Australaves</taxon>
        <taxon>Passeriformes</taxon>
        <taxon>Sylvioidea</taxon>
        <taxon>Hirundinidae</taxon>
        <taxon>Hirundo</taxon>
    </lineage>
</organism>
<dbReference type="Proteomes" id="UP000269221">
    <property type="component" value="Unassembled WGS sequence"/>
</dbReference>
<keyword evidence="2" id="KW-1185">Reference proteome</keyword>
<gene>
    <name evidence="1" type="ORF">DUI87_19655</name>
</gene>
<name>A0A3M0JSB4_HIRRU</name>
<dbReference type="EMBL" id="QRBI01000128">
    <property type="protein sequence ID" value="RMC03902.1"/>
    <property type="molecule type" value="Genomic_DNA"/>
</dbReference>
<evidence type="ECO:0000313" key="1">
    <source>
        <dbReference type="EMBL" id="RMC03902.1"/>
    </source>
</evidence>
<reference evidence="1 2" key="1">
    <citation type="submission" date="2018-07" db="EMBL/GenBank/DDBJ databases">
        <title>A high quality draft genome assembly of the barn swallow (H. rustica rustica).</title>
        <authorList>
            <person name="Formenti G."/>
            <person name="Chiara M."/>
            <person name="Poveda L."/>
            <person name="Francoijs K.-J."/>
            <person name="Bonisoli-Alquati A."/>
            <person name="Canova L."/>
            <person name="Gianfranceschi L."/>
            <person name="Horner D.S."/>
            <person name="Saino N."/>
        </authorList>
    </citation>
    <scope>NUCLEOTIDE SEQUENCE [LARGE SCALE GENOMIC DNA]</scope>
    <source>
        <strain evidence="1">Chelidonia</strain>
        <tissue evidence="1">Blood</tissue>
    </source>
</reference>
<sequence>MDSKLDMSQQCAQMAKKANGTWPVIRDSVASRSRAVILLLCSVLVGQHLERCVQFWAPQFRKDMEGLERVQRRATRLVRGLEHKSCEEWLRELGLFILEKKRLRGDKVVSGHYLNLMMSKVFSNLADSVIL</sequence>
<comment type="caution">
    <text evidence="1">The sequence shown here is derived from an EMBL/GenBank/DDBJ whole genome shotgun (WGS) entry which is preliminary data.</text>
</comment>
<dbReference type="OrthoDB" id="276744at2759"/>
<protein>
    <submittedName>
        <fullName evidence="1">Uncharacterized protein</fullName>
    </submittedName>
</protein>
<dbReference type="PANTHER" id="PTHR33332">
    <property type="entry name" value="REVERSE TRANSCRIPTASE DOMAIN-CONTAINING PROTEIN"/>
    <property type="match status" value="1"/>
</dbReference>
<accession>A0A3M0JSB4</accession>
<proteinExistence type="predicted"/>
<dbReference type="STRING" id="333673.A0A3M0JSB4"/>
<dbReference type="AlphaFoldDB" id="A0A3M0JSB4"/>